<evidence type="ECO:0000256" key="2">
    <source>
        <dbReference type="SAM" id="Phobius"/>
    </source>
</evidence>
<dbReference type="RefSeq" id="WP_190151592.1">
    <property type="nucleotide sequence ID" value="NZ_BMTL01000022.1"/>
</dbReference>
<evidence type="ECO:0000256" key="1">
    <source>
        <dbReference type="SAM" id="MobiDB-lite"/>
    </source>
</evidence>
<proteinExistence type="predicted"/>
<evidence type="ECO:0000313" key="4">
    <source>
        <dbReference type="Proteomes" id="UP000606194"/>
    </source>
</evidence>
<dbReference type="Proteomes" id="UP000606194">
    <property type="component" value="Unassembled WGS sequence"/>
</dbReference>
<evidence type="ECO:0000313" key="3">
    <source>
        <dbReference type="EMBL" id="GGS05521.1"/>
    </source>
</evidence>
<dbReference type="AlphaFoldDB" id="A0A918L5C4"/>
<keyword evidence="2" id="KW-0472">Membrane</keyword>
<organism evidence="3 4">
    <name type="scientific">Streptomyces humidus</name>
    <dbReference type="NCBI Taxonomy" id="52259"/>
    <lineage>
        <taxon>Bacteria</taxon>
        <taxon>Bacillati</taxon>
        <taxon>Actinomycetota</taxon>
        <taxon>Actinomycetes</taxon>
        <taxon>Kitasatosporales</taxon>
        <taxon>Streptomycetaceae</taxon>
        <taxon>Streptomyces</taxon>
    </lineage>
</organism>
<gene>
    <name evidence="3" type="ORF">GCM10010269_50520</name>
</gene>
<name>A0A918L5C4_9ACTN</name>
<keyword evidence="4" id="KW-1185">Reference proteome</keyword>
<reference evidence="3" key="1">
    <citation type="journal article" date="2014" name="Int. J. Syst. Evol. Microbiol.">
        <title>Complete genome sequence of Corynebacterium casei LMG S-19264T (=DSM 44701T), isolated from a smear-ripened cheese.</title>
        <authorList>
            <consortium name="US DOE Joint Genome Institute (JGI-PGF)"/>
            <person name="Walter F."/>
            <person name="Albersmeier A."/>
            <person name="Kalinowski J."/>
            <person name="Ruckert C."/>
        </authorList>
    </citation>
    <scope>NUCLEOTIDE SEQUENCE</scope>
    <source>
        <strain evidence="3">JCM 4386</strain>
    </source>
</reference>
<comment type="caution">
    <text evidence="3">The sequence shown here is derived from an EMBL/GenBank/DDBJ whole genome shotgun (WGS) entry which is preliminary data.</text>
</comment>
<reference evidence="3" key="2">
    <citation type="submission" date="2020-09" db="EMBL/GenBank/DDBJ databases">
        <authorList>
            <person name="Sun Q."/>
            <person name="Ohkuma M."/>
        </authorList>
    </citation>
    <scope>NUCLEOTIDE SEQUENCE</scope>
    <source>
        <strain evidence="3">JCM 4386</strain>
    </source>
</reference>
<keyword evidence="2" id="KW-1133">Transmembrane helix</keyword>
<dbReference type="EMBL" id="BMTL01000022">
    <property type="protein sequence ID" value="GGS05521.1"/>
    <property type="molecule type" value="Genomic_DNA"/>
</dbReference>
<accession>A0A918L5C4</accession>
<protein>
    <submittedName>
        <fullName evidence="3">Uncharacterized protein</fullName>
    </submittedName>
</protein>
<feature type="region of interest" description="Disordered" evidence="1">
    <location>
        <begin position="44"/>
        <end position="74"/>
    </location>
</feature>
<keyword evidence="2" id="KW-0812">Transmembrane</keyword>
<sequence>MREEKQLTVWRVLSVGLMGIGLSHWADGALWAALFDEGEGAARAAVAEPDREPAGRVTASPGPRRSAPPWRRTT</sequence>
<feature type="transmembrane region" description="Helical" evidence="2">
    <location>
        <begin position="7"/>
        <end position="26"/>
    </location>
</feature>